<feature type="compositionally biased region" description="Low complexity" evidence="11">
    <location>
        <begin position="630"/>
        <end position="639"/>
    </location>
</feature>
<dbReference type="PROSITE" id="PS50011">
    <property type="entry name" value="PROTEIN_KINASE_DOM"/>
    <property type="match status" value="1"/>
</dbReference>
<feature type="binding site" evidence="7">
    <location>
        <position position="176"/>
    </location>
    <ligand>
        <name>ATP</name>
        <dbReference type="ChEBI" id="CHEBI:30616"/>
    </ligand>
</feature>
<dbReference type="PROSITE" id="PS00107">
    <property type="entry name" value="PROTEIN_KINASE_ATP"/>
    <property type="match status" value="1"/>
</dbReference>
<evidence type="ECO:0000256" key="2">
    <source>
        <dbReference type="ARBA" id="ARBA00022679"/>
    </source>
</evidence>
<dbReference type="Gene3D" id="1.10.510.10">
    <property type="entry name" value="Transferase(Phosphotransferase) domain 1"/>
    <property type="match status" value="1"/>
</dbReference>
<keyword evidence="14" id="KW-1185">Reference proteome</keyword>
<feature type="compositionally biased region" description="Pro residues" evidence="11">
    <location>
        <begin position="426"/>
        <end position="445"/>
    </location>
</feature>
<dbReference type="GO" id="GO:0004674">
    <property type="term" value="F:protein serine/threonine kinase activity"/>
    <property type="evidence" value="ECO:0007669"/>
    <property type="project" value="UniProtKB-KW"/>
</dbReference>
<feature type="binding site" evidence="9">
    <location>
        <position position="71"/>
    </location>
    <ligand>
        <name>ATP</name>
        <dbReference type="ChEBI" id="CHEBI:30616"/>
    </ligand>
</feature>
<protein>
    <submittedName>
        <fullName evidence="13">Pkinase-domain-containing protein</fullName>
    </submittedName>
</protein>
<dbReference type="CDD" id="cd14003">
    <property type="entry name" value="STKc_AMPK-like"/>
    <property type="match status" value="1"/>
</dbReference>
<dbReference type="Pfam" id="PF00069">
    <property type="entry name" value="Pkinase"/>
    <property type="match status" value="1"/>
</dbReference>
<feature type="binding site" evidence="7">
    <location>
        <begin position="162"/>
        <end position="163"/>
    </location>
    <ligand>
        <name>ATP</name>
        <dbReference type="ChEBI" id="CHEBI:30616"/>
    </ligand>
</feature>
<dbReference type="InterPro" id="IPR017441">
    <property type="entry name" value="Protein_kinase_ATP_BS"/>
</dbReference>
<evidence type="ECO:0000313" key="13">
    <source>
        <dbReference type="EMBL" id="KAE8152115.1"/>
    </source>
</evidence>
<keyword evidence="10" id="KW-0175">Coiled coil</keyword>
<reference evidence="13 14" key="1">
    <citation type="submission" date="2019-04" db="EMBL/GenBank/DDBJ databases">
        <title>Friends and foes A comparative genomics study of 23 Aspergillus species from section Flavi.</title>
        <authorList>
            <consortium name="DOE Joint Genome Institute"/>
            <person name="Kjaerbolling I."/>
            <person name="Vesth T."/>
            <person name="Frisvad J.C."/>
            <person name="Nybo J.L."/>
            <person name="Theobald S."/>
            <person name="Kildgaard S."/>
            <person name="Isbrandt T."/>
            <person name="Kuo A."/>
            <person name="Sato A."/>
            <person name="Lyhne E.K."/>
            <person name="Kogle M.E."/>
            <person name="Wiebenga A."/>
            <person name="Kun R.S."/>
            <person name="Lubbers R.J."/>
            <person name="Makela M.R."/>
            <person name="Barry K."/>
            <person name="Chovatia M."/>
            <person name="Clum A."/>
            <person name="Daum C."/>
            <person name="Haridas S."/>
            <person name="He G."/>
            <person name="LaButti K."/>
            <person name="Lipzen A."/>
            <person name="Mondo S."/>
            <person name="Riley R."/>
            <person name="Salamov A."/>
            <person name="Simmons B.A."/>
            <person name="Magnuson J.K."/>
            <person name="Henrissat B."/>
            <person name="Mortensen U.H."/>
            <person name="Larsen T.O."/>
            <person name="Devries R.P."/>
            <person name="Grigoriev I.V."/>
            <person name="Machida M."/>
            <person name="Baker S.E."/>
            <person name="Andersen M.R."/>
        </authorList>
    </citation>
    <scope>NUCLEOTIDE SEQUENCE [LARGE SCALE GENOMIC DNA]</scope>
    <source>
        <strain evidence="13 14">IBT 18842</strain>
    </source>
</reference>
<dbReference type="SMART" id="SM00220">
    <property type="entry name" value="S_TKc"/>
    <property type="match status" value="1"/>
</dbReference>
<dbReference type="InterPro" id="IPR011009">
    <property type="entry name" value="Kinase-like_dom_sf"/>
</dbReference>
<dbReference type="PANTHER" id="PTHR24350">
    <property type="entry name" value="SERINE/THREONINE-PROTEIN KINASE IAL-RELATED"/>
    <property type="match status" value="1"/>
</dbReference>
<feature type="compositionally biased region" description="Low complexity" evidence="11">
    <location>
        <begin position="649"/>
        <end position="672"/>
    </location>
</feature>
<keyword evidence="2" id="KW-0808">Transferase</keyword>
<dbReference type="FunFam" id="1.10.510.10:FF:000434">
    <property type="entry name" value="Serine/threonine protein kinase"/>
    <property type="match status" value="1"/>
</dbReference>
<name>A0A5N6U0J4_ASPAV</name>
<dbReference type="InterPro" id="IPR000719">
    <property type="entry name" value="Prot_kinase_dom"/>
</dbReference>
<feature type="region of interest" description="Disordered" evidence="11">
    <location>
        <begin position="805"/>
        <end position="882"/>
    </location>
</feature>
<dbReference type="OrthoDB" id="942095at2759"/>
<accession>A0A5N6U0J4</accession>
<evidence type="ECO:0000259" key="12">
    <source>
        <dbReference type="PROSITE" id="PS50011"/>
    </source>
</evidence>
<feature type="binding site" evidence="7">
    <location>
        <position position="67"/>
    </location>
    <ligand>
        <name>ATP</name>
        <dbReference type="ChEBI" id="CHEBI:30616"/>
    </ligand>
</feature>
<feature type="compositionally biased region" description="Low complexity" evidence="11">
    <location>
        <begin position="810"/>
        <end position="821"/>
    </location>
</feature>
<feature type="region of interest" description="Disordered" evidence="11">
    <location>
        <begin position="394"/>
        <end position="492"/>
    </location>
</feature>
<evidence type="ECO:0000256" key="1">
    <source>
        <dbReference type="ARBA" id="ARBA00022527"/>
    </source>
</evidence>
<feature type="active site" description="Proton acceptor" evidence="6">
    <location>
        <position position="158"/>
    </location>
</feature>
<dbReference type="InterPro" id="IPR030616">
    <property type="entry name" value="Aur-like"/>
</dbReference>
<feature type="cross-link" description="Glycyl lysine isopeptide (Lys-Gly) (interchain with G-Cter in SUMO2)" evidence="8">
    <location>
        <position position="160"/>
    </location>
</feature>
<gene>
    <name evidence="13" type="ORF">BDV25DRAFT_151583</name>
</gene>
<feature type="compositionally biased region" description="Low complexity" evidence="11">
    <location>
        <begin position="575"/>
        <end position="587"/>
    </location>
</feature>
<dbReference type="SUPFAM" id="SSF56112">
    <property type="entry name" value="Protein kinase-like (PK-like)"/>
    <property type="match status" value="1"/>
</dbReference>
<evidence type="ECO:0000256" key="6">
    <source>
        <dbReference type="PIRSR" id="PIRSR630616-1"/>
    </source>
</evidence>
<evidence type="ECO:0000256" key="3">
    <source>
        <dbReference type="ARBA" id="ARBA00022741"/>
    </source>
</evidence>
<evidence type="ECO:0000256" key="10">
    <source>
        <dbReference type="SAM" id="Coils"/>
    </source>
</evidence>
<evidence type="ECO:0000256" key="8">
    <source>
        <dbReference type="PIRSR" id="PIRSR630616-3"/>
    </source>
</evidence>
<evidence type="ECO:0000256" key="4">
    <source>
        <dbReference type="ARBA" id="ARBA00022777"/>
    </source>
</evidence>
<dbReference type="GO" id="GO:0005524">
    <property type="term" value="F:ATP binding"/>
    <property type="evidence" value="ECO:0007669"/>
    <property type="project" value="UniProtKB-UniRule"/>
</dbReference>
<dbReference type="PROSITE" id="PS00108">
    <property type="entry name" value="PROTEIN_KINASE_ST"/>
    <property type="match status" value="1"/>
</dbReference>
<evidence type="ECO:0000256" key="9">
    <source>
        <dbReference type="PROSITE-ProRule" id="PRU10141"/>
    </source>
</evidence>
<evidence type="ECO:0000256" key="5">
    <source>
        <dbReference type="ARBA" id="ARBA00022840"/>
    </source>
</evidence>
<evidence type="ECO:0000313" key="14">
    <source>
        <dbReference type="Proteomes" id="UP000325780"/>
    </source>
</evidence>
<dbReference type="InterPro" id="IPR008271">
    <property type="entry name" value="Ser/Thr_kinase_AS"/>
</dbReference>
<keyword evidence="4 13" id="KW-0418">Kinase</keyword>
<dbReference type="EMBL" id="ML742058">
    <property type="protein sequence ID" value="KAE8152115.1"/>
    <property type="molecule type" value="Genomic_DNA"/>
</dbReference>
<keyword evidence="1" id="KW-0723">Serine/threonine-protein kinase</keyword>
<organism evidence="13 14">
    <name type="scientific">Aspergillus avenaceus</name>
    <dbReference type="NCBI Taxonomy" id="36643"/>
    <lineage>
        <taxon>Eukaryota</taxon>
        <taxon>Fungi</taxon>
        <taxon>Dikarya</taxon>
        <taxon>Ascomycota</taxon>
        <taxon>Pezizomycotina</taxon>
        <taxon>Eurotiomycetes</taxon>
        <taxon>Eurotiomycetidae</taxon>
        <taxon>Eurotiales</taxon>
        <taxon>Aspergillaceae</taxon>
        <taxon>Aspergillus</taxon>
        <taxon>Aspergillus subgen. Circumdati</taxon>
    </lineage>
</organism>
<feature type="compositionally biased region" description="Basic residues" evidence="11">
    <location>
        <begin position="590"/>
        <end position="603"/>
    </location>
</feature>
<feature type="domain" description="Protein kinase" evidence="12">
    <location>
        <begin position="41"/>
        <end position="288"/>
    </location>
</feature>
<dbReference type="AlphaFoldDB" id="A0A5N6U0J4"/>
<keyword evidence="3 7" id="KW-0547">Nucleotide-binding</keyword>
<feature type="coiled-coil region" evidence="10">
    <location>
        <begin position="347"/>
        <end position="374"/>
    </location>
</feature>
<sequence length="882" mass="97457">MPPPRTRAEVHSQKQKEKLAQSYHELLEEFSSKDLRTVGNYTLGRLIGKGSFGKVYLASHKLTNGSKVVLKSSSREDTNLPREIHHHRQFLHPHIARLYEVIVTEKLVWLVLEYCPGDELYNYLLRHGPLPVDKVKRIFTQLVGAVSYVHSKSCVHRDLKLENILLDKHENVKLCDFGFTREYEGKASYLQTFCGTICYSAPEMLKGEKYAGEKVDVWSLGIILYALLAGELPYDEDDDQVTKARILTEDPVYNDKFPDDAKSLINLLLSKRPLIRPSLNDILAHPFLSEHASEQMAILKLPRLPPFTTPLEKTTLQRMKSAGVNVDDVVDSVLAQRCDPLAGWWALLIEKEQRKEQKRERKRREREVEAKNLRRLSAASSRFEKFSAALVEVDEEGHASPNTPLQERGRRDRRSLPSQLAVPELPSLPEPVPMTSPVSSTPPPPVDKDSIRSASSTRHRPLPPPKDRRSRPSTLHVSASQPELAQHNGIFRRRTGRRQYPILSQLASLKHWFVESAKRAKSPHSKAAGAQGTHRKFLSEKLSPSKGQDTGKKPAQAPSSAPSGDMSTPTQIKRASNASSLARSSASYPNHRHSYPRQTRPNHRNSLSPSPITPRGSYRRSSVGLRGRKSTSSSISSIRSIHHTHTHSKASSVSSNSIGSASTPTARASRSPHSSVKVLPTTPSASSRFPSNIRLVRATSNGYHEMDDSGGRMPSIFNEAAPAPMLYSPSSSLVFARRKRSTFKGPMVHTANLMVSGGMATSEFPHNGTRRAEASASAARPVARKSQIIEEDDEVDEDIEEVDAFTGTDEPASPVEVAPEPTGLENTRGLSGKGARPVLAPAPDLDATPTRPPRTTSLKASRFEAAANSSPRSVASGKRTAT</sequence>
<dbReference type="Proteomes" id="UP000325780">
    <property type="component" value="Unassembled WGS sequence"/>
</dbReference>
<keyword evidence="5 7" id="KW-0067">ATP-binding</keyword>
<evidence type="ECO:0000256" key="11">
    <source>
        <dbReference type="SAM" id="MobiDB-lite"/>
    </source>
</evidence>
<feature type="region of interest" description="Disordered" evidence="11">
    <location>
        <begin position="541"/>
        <end position="688"/>
    </location>
</feature>
<proteinExistence type="predicted"/>
<feature type="compositionally biased region" description="Polar residues" evidence="11">
    <location>
        <begin position="472"/>
        <end position="483"/>
    </location>
</feature>
<feature type="compositionally biased region" description="Polar residues" evidence="11">
    <location>
        <begin position="557"/>
        <end position="574"/>
    </location>
</feature>
<evidence type="ECO:0000256" key="7">
    <source>
        <dbReference type="PIRSR" id="PIRSR630616-2"/>
    </source>
</evidence>